<protein>
    <recommendedName>
        <fullName evidence="5">Flagellar hook-associated protein 2</fullName>
        <shortName evidence="5">HAP2</shortName>
    </recommendedName>
    <alternativeName>
        <fullName evidence="5">Flagellar cap protein</fullName>
    </alternativeName>
</protein>
<dbReference type="PANTHER" id="PTHR30288:SF0">
    <property type="entry name" value="FLAGELLAR HOOK-ASSOCIATED PROTEIN 2"/>
    <property type="match status" value="1"/>
</dbReference>
<organism evidence="8 9">
    <name type="scientific">Sphingobium fontiphilum</name>
    <dbReference type="NCBI Taxonomy" id="944425"/>
    <lineage>
        <taxon>Bacteria</taxon>
        <taxon>Pseudomonadati</taxon>
        <taxon>Pseudomonadota</taxon>
        <taxon>Alphaproteobacteria</taxon>
        <taxon>Sphingomonadales</taxon>
        <taxon>Sphingomonadaceae</taxon>
        <taxon>Sphingobium</taxon>
    </lineage>
</organism>
<accession>A0A7W6DJG7</accession>
<keyword evidence="8" id="KW-0966">Cell projection</keyword>
<evidence type="ECO:0000256" key="5">
    <source>
        <dbReference type="RuleBase" id="RU362066"/>
    </source>
</evidence>
<keyword evidence="4 5" id="KW-0975">Bacterial flagellum</keyword>
<dbReference type="GO" id="GO:0009421">
    <property type="term" value="C:bacterial-type flagellum filament cap"/>
    <property type="evidence" value="ECO:0007669"/>
    <property type="project" value="InterPro"/>
</dbReference>
<dbReference type="GO" id="GO:0005576">
    <property type="term" value="C:extracellular region"/>
    <property type="evidence" value="ECO:0007669"/>
    <property type="project" value="UniProtKB-SubCell"/>
</dbReference>
<dbReference type="Pfam" id="PF07196">
    <property type="entry name" value="Flagellin_IN"/>
    <property type="match status" value="1"/>
</dbReference>
<feature type="coiled-coil region" evidence="5">
    <location>
        <begin position="402"/>
        <end position="433"/>
    </location>
</feature>
<comment type="function">
    <text evidence="5">Required for morphogenesis and for the elongation of the flagellar filament by facilitating polymerization of the flagellin monomers at the tip of growing filament. Forms a capping structure, which prevents flagellin subunits (transported through the central channel of the flagellum) from leaking out without polymerization at the distal end.</text>
</comment>
<dbReference type="InterPro" id="IPR040026">
    <property type="entry name" value="FliD"/>
</dbReference>
<evidence type="ECO:0000256" key="2">
    <source>
        <dbReference type="ARBA" id="ARBA00011255"/>
    </source>
</evidence>
<evidence type="ECO:0000313" key="9">
    <source>
        <dbReference type="Proteomes" id="UP000552757"/>
    </source>
</evidence>
<keyword evidence="5" id="KW-0964">Secreted</keyword>
<dbReference type="GO" id="GO:0009424">
    <property type="term" value="C:bacterial-type flagellum hook"/>
    <property type="evidence" value="ECO:0007669"/>
    <property type="project" value="UniProtKB-UniRule"/>
</dbReference>
<gene>
    <name evidence="8" type="ORF">GGR44_002114</name>
</gene>
<proteinExistence type="inferred from homology"/>
<comment type="similarity">
    <text evidence="1 5">Belongs to the FliD family.</text>
</comment>
<sequence>MPTSVSSSITSALGVGSGIDISSLVSSLVSATREPKEQAITGRQSTNSARISALASASDSLDTFADALNSLLSGAGYSGTPASNDTSIAAVSLLPGGVPNLPAQLEVQQLASAQVLASAIVPGATSASAVGMGDFTLTVGGQSATISITSANNSYAGLASAINAAGLGVTASVITDNQGTRLVMKGATGEANAFTLEKTSGDASLDAFTWDGTTGGASRLTQAKDSIIVLDGVEQHYSSNTIDTAIANLRIDLNKAAPGTLVTLGMNEPTSSLRDLVVEFVDAYNTLMKGLNTASASGVNGVGSGVLNSEAAVRDMKRQLSQMMSTDLASSGAYRNLVDIGVKTNRDGTIALDTDRLDAAIAADPSAITQMLNPAVSSDSNPGLAGLMDRVRDAIQEKDGPLATAQEKYKKLAETLTEQLSKLDEQMTDYQAQLTTVYTKMETRLAALKATQSYLEQQVAIWTNSKDN</sequence>
<comment type="subcellular location">
    <subcellularLocation>
        <location evidence="5">Secreted</location>
    </subcellularLocation>
    <subcellularLocation>
        <location evidence="5">Bacterial flagellum</location>
    </subcellularLocation>
</comment>
<dbReference type="InterPro" id="IPR010809">
    <property type="entry name" value="FliD_C"/>
</dbReference>
<evidence type="ECO:0000259" key="7">
    <source>
        <dbReference type="Pfam" id="PF07195"/>
    </source>
</evidence>
<dbReference type="EMBL" id="JACIEB010000004">
    <property type="protein sequence ID" value="MBB3982451.1"/>
    <property type="molecule type" value="Genomic_DNA"/>
</dbReference>
<dbReference type="PANTHER" id="PTHR30288">
    <property type="entry name" value="FLAGELLAR CAP/ASSEMBLY PROTEIN FLID"/>
    <property type="match status" value="1"/>
</dbReference>
<evidence type="ECO:0000259" key="6">
    <source>
        <dbReference type="Pfam" id="PF02465"/>
    </source>
</evidence>
<feature type="domain" description="Flagellar hook-associated protein 2 C-terminal" evidence="7">
    <location>
        <begin position="223"/>
        <end position="448"/>
    </location>
</feature>
<dbReference type="GO" id="GO:0071973">
    <property type="term" value="P:bacterial-type flagellum-dependent cell motility"/>
    <property type="evidence" value="ECO:0007669"/>
    <property type="project" value="TreeGrafter"/>
</dbReference>
<keyword evidence="3 5" id="KW-0175">Coiled coil</keyword>
<dbReference type="Proteomes" id="UP000552757">
    <property type="component" value="Unassembled WGS sequence"/>
</dbReference>
<reference evidence="8 9" key="1">
    <citation type="submission" date="2020-08" db="EMBL/GenBank/DDBJ databases">
        <title>Genomic Encyclopedia of Type Strains, Phase IV (KMG-IV): sequencing the most valuable type-strain genomes for metagenomic binning, comparative biology and taxonomic classification.</title>
        <authorList>
            <person name="Goeker M."/>
        </authorList>
    </citation>
    <scope>NUCLEOTIDE SEQUENCE [LARGE SCALE GENOMIC DNA]</scope>
    <source>
        <strain evidence="8 9">DSM 29348</strain>
    </source>
</reference>
<feature type="domain" description="Flagellar hook-associated protein 2 N-terminal" evidence="6">
    <location>
        <begin position="17"/>
        <end position="114"/>
    </location>
</feature>
<dbReference type="Pfam" id="PF07195">
    <property type="entry name" value="FliD_C"/>
    <property type="match status" value="1"/>
</dbReference>
<evidence type="ECO:0000256" key="4">
    <source>
        <dbReference type="ARBA" id="ARBA00023143"/>
    </source>
</evidence>
<keyword evidence="8" id="KW-0969">Cilium</keyword>
<evidence type="ECO:0000256" key="1">
    <source>
        <dbReference type="ARBA" id="ARBA00009764"/>
    </source>
</evidence>
<keyword evidence="8" id="KW-0282">Flagellum</keyword>
<keyword evidence="9" id="KW-1185">Reference proteome</keyword>
<name>A0A7W6DJG7_9SPHN</name>
<dbReference type="RefSeq" id="WP_183955511.1">
    <property type="nucleotide sequence ID" value="NZ_JACIEB010000004.1"/>
</dbReference>
<dbReference type="GO" id="GO:0007155">
    <property type="term" value="P:cell adhesion"/>
    <property type="evidence" value="ECO:0007669"/>
    <property type="project" value="InterPro"/>
</dbReference>
<dbReference type="AlphaFoldDB" id="A0A7W6DJG7"/>
<dbReference type="Pfam" id="PF02465">
    <property type="entry name" value="FliD_N"/>
    <property type="match status" value="1"/>
</dbReference>
<evidence type="ECO:0000313" key="8">
    <source>
        <dbReference type="EMBL" id="MBB3982451.1"/>
    </source>
</evidence>
<dbReference type="InterPro" id="IPR010810">
    <property type="entry name" value="Flagellin_hook_IN_motif"/>
</dbReference>
<comment type="subunit">
    <text evidence="2 5">Homopentamer.</text>
</comment>
<dbReference type="InterPro" id="IPR003481">
    <property type="entry name" value="FliD_N"/>
</dbReference>
<comment type="caution">
    <text evidence="8">The sequence shown here is derived from an EMBL/GenBank/DDBJ whole genome shotgun (WGS) entry which is preliminary data.</text>
</comment>
<evidence type="ECO:0000256" key="3">
    <source>
        <dbReference type="ARBA" id="ARBA00023054"/>
    </source>
</evidence>